<name>A0A841FTE9_9ACTN</name>
<accession>A0A841FTE9</accession>
<protein>
    <submittedName>
        <fullName evidence="2">Uncharacterized protein</fullName>
    </submittedName>
</protein>
<comment type="caution">
    <text evidence="2">The sequence shown here is derived from an EMBL/GenBank/DDBJ whole genome shotgun (WGS) entry which is preliminary data.</text>
</comment>
<reference evidence="2 3" key="1">
    <citation type="submission" date="2020-08" db="EMBL/GenBank/DDBJ databases">
        <title>Genomic Encyclopedia of Type Strains, Phase IV (KMG-IV): sequencing the most valuable type-strain genomes for metagenomic binning, comparative biology and taxonomic classification.</title>
        <authorList>
            <person name="Goeker M."/>
        </authorList>
    </citation>
    <scope>NUCLEOTIDE SEQUENCE [LARGE SCALE GENOMIC DNA]</scope>
    <source>
        <strain evidence="2 3">YIM 65646</strain>
    </source>
</reference>
<dbReference type="RefSeq" id="WP_184788644.1">
    <property type="nucleotide sequence ID" value="NZ_BONT01000113.1"/>
</dbReference>
<proteinExistence type="predicted"/>
<gene>
    <name evidence="2" type="ORF">HNR73_003673</name>
</gene>
<feature type="region of interest" description="Disordered" evidence="1">
    <location>
        <begin position="73"/>
        <end position="154"/>
    </location>
</feature>
<dbReference type="AlphaFoldDB" id="A0A841FTE9"/>
<dbReference type="EMBL" id="JACHGT010000007">
    <property type="protein sequence ID" value="MBB6035809.1"/>
    <property type="molecule type" value="Genomic_DNA"/>
</dbReference>
<dbReference type="Proteomes" id="UP000548476">
    <property type="component" value="Unassembled WGS sequence"/>
</dbReference>
<evidence type="ECO:0000313" key="3">
    <source>
        <dbReference type="Proteomes" id="UP000548476"/>
    </source>
</evidence>
<organism evidence="2 3">
    <name type="scientific">Phytomonospora endophytica</name>
    <dbReference type="NCBI Taxonomy" id="714109"/>
    <lineage>
        <taxon>Bacteria</taxon>
        <taxon>Bacillati</taxon>
        <taxon>Actinomycetota</taxon>
        <taxon>Actinomycetes</taxon>
        <taxon>Micromonosporales</taxon>
        <taxon>Micromonosporaceae</taxon>
        <taxon>Phytomonospora</taxon>
    </lineage>
</organism>
<evidence type="ECO:0000313" key="2">
    <source>
        <dbReference type="EMBL" id="MBB6035809.1"/>
    </source>
</evidence>
<sequence>MGLSTADVQVIEETLASGKHPKVVFTDSAGQIAGRVGKVMRLEEPAEGEFVTVRFGNDELPFSAADVRIPARGELSRATRKPAAEPEEPAITPPQGAPLLAERHNDVDNGSNGTTKRGAMSDQESGAAVPRQADPVDANRPAPRRKAAAKPKAGPELTVSLTFKDDEWSVSASKGTKMIARPVPVKASKAVELVNSLESPAVAAVVEEIVEQSRVAASEEADRLRQQLADVEARLAELS</sequence>
<keyword evidence="3" id="KW-1185">Reference proteome</keyword>
<evidence type="ECO:0000256" key="1">
    <source>
        <dbReference type="SAM" id="MobiDB-lite"/>
    </source>
</evidence>